<dbReference type="Pfam" id="PF03478">
    <property type="entry name" value="Beta-prop_KIB1-4"/>
    <property type="match status" value="1"/>
</dbReference>
<proteinExistence type="predicted"/>
<dbReference type="Pfam" id="PF00462">
    <property type="entry name" value="Glutaredoxin"/>
    <property type="match status" value="1"/>
</dbReference>
<evidence type="ECO:0000259" key="2">
    <source>
        <dbReference type="Pfam" id="PF00462"/>
    </source>
</evidence>
<dbReference type="Gene3D" id="3.40.30.10">
    <property type="entry name" value="Glutaredoxin"/>
    <property type="match status" value="1"/>
</dbReference>
<dbReference type="InterPro" id="IPR036249">
    <property type="entry name" value="Thioredoxin-like_sf"/>
</dbReference>
<feature type="compositionally biased region" description="Basic and acidic residues" evidence="1">
    <location>
        <begin position="80"/>
        <end position="99"/>
    </location>
</feature>
<evidence type="ECO:0000256" key="1">
    <source>
        <dbReference type="SAM" id="MobiDB-lite"/>
    </source>
</evidence>
<name>A0A8S9M594_BRACR</name>
<evidence type="ECO:0000259" key="3">
    <source>
        <dbReference type="Pfam" id="PF03478"/>
    </source>
</evidence>
<dbReference type="AlphaFoldDB" id="A0A8S9M594"/>
<dbReference type="PROSITE" id="PS51354">
    <property type="entry name" value="GLUTAREDOXIN_2"/>
    <property type="match status" value="1"/>
</dbReference>
<dbReference type="CDD" id="cd03031">
    <property type="entry name" value="GRX_GRX_like"/>
    <property type="match status" value="1"/>
</dbReference>
<evidence type="ECO:0008006" key="5">
    <source>
        <dbReference type="Google" id="ProtNLM"/>
    </source>
</evidence>
<dbReference type="SUPFAM" id="SSF52833">
    <property type="entry name" value="Thioredoxin-like"/>
    <property type="match status" value="1"/>
</dbReference>
<feature type="region of interest" description="Disordered" evidence="1">
    <location>
        <begin position="77"/>
        <end position="99"/>
    </location>
</feature>
<sequence length="537" mass="61525">MWRPWRKSSVKIHNTFSPTASFKDIHHLCTTDDSSSFPSSPCASPSPSPNHVSRVFHRVCAANLILRSWPTRPSNNLLRADSEPIRRNPEPDPKQSKLEPDAIRISIPGAESSIVVYFTSLRVVRPTFEACRAVTAILRSFPVRIDERDLSMDASFATELERIFGGEKNLPKTPKLPRVFIGGRYVGGAEEVKQLHEIGELKKLVQELPRVEPSVCEICGGHRFVPCNVCHGSHKVHTEKLGFRTCSACNENGLVSWLLMLDTLWNLYIINPLTGERIDLPTTDYAQYERPSDIKPQDLVACLWIDDISKDYLVACVMGYPVFTKKGNHSWRRISSRYGEGRYKQMVYQPTSQQLYVRRYYNYPVKVWSFSGDDPQQVSEDNYPPVEYAFWDFLSKDKELYLKEEEFYVKEYVDSRLYIAVSTVSGQVLKVVNVLQKFKRWRFLVYKMHPVELTWEVVDSLGDEALILDMGITVVAKDIPGIKRNSIYFSGLDNGSTNPDHIFVFDLTTHEIEPLPQCVFSSVRFSDARWFFPGLDA</sequence>
<feature type="domain" description="Glutaredoxin" evidence="2">
    <location>
        <begin position="115"/>
        <end position="186"/>
    </location>
</feature>
<dbReference type="InterPro" id="IPR005174">
    <property type="entry name" value="KIB1-4_b-propeller"/>
</dbReference>
<gene>
    <name evidence="4" type="ORF">F2Q70_00007846</name>
</gene>
<dbReference type="PANTHER" id="PTHR45669:SF26">
    <property type="entry name" value="GLUTAREDOXIN DOMAIN-CONTAINING PROTEIN"/>
    <property type="match status" value="1"/>
</dbReference>
<feature type="domain" description="KIB1-4 beta-propeller" evidence="3">
    <location>
        <begin position="236"/>
        <end position="506"/>
    </location>
</feature>
<evidence type="ECO:0000313" key="4">
    <source>
        <dbReference type="EMBL" id="KAF2615274.1"/>
    </source>
</evidence>
<dbReference type="PANTHER" id="PTHR45669">
    <property type="entry name" value="GLUTAREDOXIN DOMAIN-CONTAINING CYSTEINE-RICH PROTEIN CG12206-RELATED"/>
    <property type="match status" value="1"/>
</dbReference>
<organism evidence="4">
    <name type="scientific">Brassica cretica</name>
    <name type="common">Mustard</name>
    <dbReference type="NCBI Taxonomy" id="69181"/>
    <lineage>
        <taxon>Eukaryota</taxon>
        <taxon>Viridiplantae</taxon>
        <taxon>Streptophyta</taxon>
        <taxon>Embryophyta</taxon>
        <taxon>Tracheophyta</taxon>
        <taxon>Spermatophyta</taxon>
        <taxon>Magnoliopsida</taxon>
        <taxon>eudicotyledons</taxon>
        <taxon>Gunneridae</taxon>
        <taxon>Pentapetalae</taxon>
        <taxon>rosids</taxon>
        <taxon>malvids</taxon>
        <taxon>Brassicales</taxon>
        <taxon>Brassicaceae</taxon>
        <taxon>Brassiceae</taxon>
        <taxon>Brassica</taxon>
    </lineage>
</organism>
<accession>A0A8S9M594</accession>
<comment type="caution">
    <text evidence="4">The sequence shown here is derived from an EMBL/GenBank/DDBJ whole genome shotgun (WGS) entry which is preliminary data.</text>
</comment>
<dbReference type="EMBL" id="QGKY02000089">
    <property type="protein sequence ID" value="KAF2615274.1"/>
    <property type="molecule type" value="Genomic_DNA"/>
</dbReference>
<reference evidence="4" key="1">
    <citation type="submission" date="2019-12" db="EMBL/GenBank/DDBJ databases">
        <title>Genome sequencing and annotation of Brassica cretica.</title>
        <authorList>
            <person name="Studholme D.J."/>
            <person name="Sarris P.F."/>
        </authorList>
    </citation>
    <scope>NUCLEOTIDE SEQUENCE</scope>
    <source>
        <strain evidence="4">PFS-102/07</strain>
        <tissue evidence="4">Leaf</tissue>
    </source>
</reference>
<dbReference type="InterPro" id="IPR002109">
    <property type="entry name" value="Glutaredoxin"/>
</dbReference>
<protein>
    <recommendedName>
        <fullName evidence="5">Glutaredoxin domain-containing protein</fullName>
    </recommendedName>
</protein>